<evidence type="ECO:0000256" key="8">
    <source>
        <dbReference type="ARBA" id="ARBA00022723"/>
    </source>
</evidence>
<evidence type="ECO:0000256" key="12">
    <source>
        <dbReference type="ARBA" id="ARBA00023242"/>
    </source>
</evidence>
<protein>
    <recommendedName>
        <fullName evidence="5">polynucleotide adenylyltransferase</fullName>
        <ecNumber evidence="5">2.7.7.19</ecNumber>
    </recommendedName>
</protein>
<dbReference type="OrthoDB" id="10263155at2759"/>
<proteinExistence type="inferred from homology"/>
<organism evidence="18 19">
    <name type="scientific">Sporormia fimetaria CBS 119925</name>
    <dbReference type="NCBI Taxonomy" id="1340428"/>
    <lineage>
        <taxon>Eukaryota</taxon>
        <taxon>Fungi</taxon>
        <taxon>Dikarya</taxon>
        <taxon>Ascomycota</taxon>
        <taxon>Pezizomycotina</taxon>
        <taxon>Dothideomycetes</taxon>
        <taxon>Pleosporomycetidae</taxon>
        <taxon>Pleosporales</taxon>
        <taxon>Sporormiaceae</taxon>
        <taxon>Sporormia</taxon>
    </lineage>
</organism>
<dbReference type="SUPFAM" id="SSF56219">
    <property type="entry name" value="DNase I-like"/>
    <property type="match status" value="1"/>
</dbReference>
<feature type="domain" description="MJ1316 RNA cyclic group end recognition" evidence="15">
    <location>
        <begin position="1117"/>
        <end position="1187"/>
    </location>
</feature>
<dbReference type="InterPro" id="IPR007012">
    <property type="entry name" value="PolA_pol_cen_dom"/>
</dbReference>
<dbReference type="EC" id="2.7.7.19" evidence="5"/>
<comment type="cofactor">
    <cofactor evidence="1">
        <name>Mn(2+)</name>
        <dbReference type="ChEBI" id="CHEBI:29035"/>
    </cofactor>
</comment>
<dbReference type="InterPro" id="IPR048840">
    <property type="entry name" value="PolA_pol_NTPase"/>
</dbReference>
<feature type="domain" description="Poly(A) polymerase central" evidence="16">
    <location>
        <begin position="774"/>
        <end position="910"/>
    </location>
</feature>
<name>A0A6A6UX75_9PLEO</name>
<dbReference type="GO" id="GO:1990817">
    <property type="term" value="F:poly(A) RNA polymerase activity"/>
    <property type="evidence" value="ECO:0007669"/>
    <property type="project" value="UniProtKB-EC"/>
</dbReference>
<keyword evidence="11" id="KW-0460">Magnesium</keyword>
<keyword evidence="12" id="KW-0539">Nucleus</keyword>
<dbReference type="Pfam" id="PF20750">
    <property type="entry name" value="PAP_NTPase"/>
    <property type="match status" value="1"/>
</dbReference>
<dbReference type="GO" id="GO:0005524">
    <property type="term" value="F:ATP binding"/>
    <property type="evidence" value="ECO:0007669"/>
    <property type="project" value="UniProtKB-KW"/>
</dbReference>
<evidence type="ECO:0000259" key="16">
    <source>
        <dbReference type="Pfam" id="PF04928"/>
    </source>
</evidence>
<dbReference type="PANTHER" id="PTHR10682:SF23">
    <property type="entry name" value="POLYNUCLEOTIDE ADENYLYLTRANSFERASE"/>
    <property type="match status" value="1"/>
</dbReference>
<dbReference type="Gene3D" id="1.10.1410.10">
    <property type="match status" value="1"/>
</dbReference>
<comment type="subcellular location">
    <subcellularLocation>
        <location evidence="3">Nucleus</location>
    </subcellularLocation>
</comment>
<evidence type="ECO:0000259" key="17">
    <source>
        <dbReference type="Pfam" id="PF20750"/>
    </source>
</evidence>
<evidence type="ECO:0000313" key="18">
    <source>
        <dbReference type="EMBL" id="KAF2742084.1"/>
    </source>
</evidence>
<feature type="domain" description="Poly(A) polymerase nucleotidyltransferase" evidence="17">
    <location>
        <begin position="600"/>
        <end position="723"/>
    </location>
</feature>
<dbReference type="Pfam" id="PF04928">
    <property type="entry name" value="PAP_central"/>
    <property type="match status" value="1"/>
</dbReference>
<dbReference type="SUPFAM" id="SSF81301">
    <property type="entry name" value="Nucleotidyltransferase"/>
    <property type="match status" value="1"/>
</dbReference>
<dbReference type="EMBL" id="MU006615">
    <property type="protein sequence ID" value="KAF2742084.1"/>
    <property type="molecule type" value="Genomic_DNA"/>
</dbReference>
<keyword evidence="8" id="KW-0479">Metal-binding</keyword>
<dbReference type="InterPro" id="IPR005135">
    <property type="entry name" value="Endo/exonuclease/phosphatase"/>
</dbReference>
<keyword evidence="7" id="KW-0808">Transferase</keyword>
<feature type="region of interest" description="Disordered" evidence="13">
    <location>
        <begin position="1069"/>
        <end position="1115"/>
    </location>
</feature>
<keyword evidence="9" id="KW-0547">Nucleotide-binding</keyword>
<keyword evidence="6" id="KW-0507">mRNA processing</keyword>
<evidence type="ECO:0000256" key="2">
    <source>
        <dbReference type="ARBA" id="ARBA00001946"/>
    </source>
</evidence>
<dbReference type="Gene3D" id="3.90.1140.10">
    <property type="entry name" value="Cyclic phosphodiesterase"/>
    <property type="match status" value="1"/>
</dbReference>
<comment type="cofactor">
    <cofactor evidence="2">
        <name>Mg(2+)</name>
        <dbReference type="ChEBI" id="CHEBI:18420"/>
    </cofactor>
</comment>
<evidence type="ECO:0000256" key="9">
    <source>
        <dbReference type="ARBA" id="ARBA00022741"/>
    </source>
</evidence>
<keyword evidence="10" id="KW-0067">ATP-binding</keyword>
<feature type="compositionally biased region" description="Acidic residues" evidence="13">
    <location>
        <begin position="1069"/>
        <end position="1090"/>
    </location>
</feature>
<evidence type="ECO:0000256" key="13">
    <source>
        <dbReference type="SAM" id="MobiDB-lite"/>
    </source>
</evidence>
<evidence type="ECO:0000256" key="6">
    <source>
        <dbReference type="ARBA" id="ARBA00022664"/>
    </source>
</evidence>
<evidence type="ECO:0000259" key="14">
    <source>
        <dbReference type="Pfam" id="PF03372"/>
    </source>
</evidence>
<dbReference type="Pfam" id="PF03372">
    <property type="entry name" value="Exo_endo_phos"/>
    <property type="match status" value="1"/>
</dbReference>
<evidence type="ECO:0000256" key="11">
    <source>
        <dbReference type="ARBA" id="ARBA00022842"/>
    </source>
</evidence>
<dbReference type="Pfam" id="PF13563">
    <property type="entry name" value="2_5_RNA_ligase2"/>
    <property type="match status" value="1"/>
</dbReference>
<evidence type="ECO:0000256" key="7">
    <source>
        <dbReference type="ARBA" id="ARBA00022679"/>
    </source>
</evidence>
<dbReference type="AlphaFoldDB" id="A0A6A6UX75"/>
<dbReference type="Gene3D" id="3.60.10.10">
    <property type="entry name" value="Endonuclease/exonuclease/phosphatase"/>
    <property type="match status" value="1"/>
</dbReference>
<dbReference type="Gene3D" id="3.30.460.10">
    <property type="entry name" value="Beta Polymerase, domain 2"/>
    <property type="match status" value="1"/>
</dbReference>
<sequence>MAGDDEVSASISLNSHDTALCVILPAQHSERIDQLRSLYDKAWGRWPPHVNIIYPFVNPELLHQAKDRIQTKLSKIPDLTNLQVHLGKVGTFSHRDNHTISLQERDDVELSSLELLRTVALEALGRSATPYTFHLTIGQSEDKSESSRNFLADKAQLLPKVDFVVPELAILIRERAPTQPMAQSCMRLWGTIPLRKGLGLPMLPEFWLSSGGERVSNGDLVQSHYVDRIVRCATTYQYNHALSKWSPYERERPLPVSPPHLRISSYNVLIDSVHPPDQDRFPLLLKNLLSKVAMADILVLQEVSDHFLSYLLSEPQVARLSQVYTYCTHAPPSQSDIDSLPSLRNVAILSRFPFKWTIVPFSRRHKAAAIARFQMRDSSEPSKIQTYAVAGIHLTCGLTDGSVAAKKTQLQNLMTYLEQNHPKDSWIIAGDFNLTTSTHTIDKALSDMSITQQTASTLSGIETRLRNAGFLDAWSVARLSALESTYEAAVELYDGEQGATFNPMENQLAAAISGTSRNRPQRYDRILMRSQGMLHIVAFNDFGRPEVVNGHQVVASEHSGVRAIFATASQAQERPSISSLGLGDRLLEQEHASSGLVDLAALEEALSAHNMIPSEEERQGRKAAFALLETILQGKVAPGPENAITVPFVVVPVGSYALDVWDAGSDIDCLCIGRISSKTFFQLARQRIRRVAPHVRLIRRVDANSGTMLELTVNGINVDLQYCPAAQIVERWSDVPTLDRSDPIFNLSMLSLRKLKPFRDITFIKRSLPSLHAFQLAYRCIKLWAVQHGIYSSKFGYLGGIHITLMLARVCKYLTQDASTVTLPDILATFFHHYANFDWKNEIVYDGFFHQKVPRYQRSAKEPMVVLGYHSPNSNVAHTSTGAGLSIIGEELHEAYQRLTQDGMTWTQFFGPSESGNVFVPRFLTSHDSFAKIDLQYWGKSLAKGKGLVGWIESRCLLLLVEISKAILGYKIQIWPARFRHRDSASELSAEFEVCYLIGLSRPTGPEFSLSGEEKESARSTLENIIVRFVSQLRRDEKNYDESTSCVAVSLVKPSEVADLVLDSRDWGDYDTEEDLDSDSDDDLDDDTEENAQSATTLPYQPHNAKSVPNNIPKSKLRPASDVLSRLRWDPSLDPSDYIVGYEDRFLGPKEMPLDRWKSDVSEDEFIPMHRVLWFRRKGNGEVVWDRRARNDKVFGRGVGWDVKEADA</sequence>
<dbReference type="Proteomes" id="UP000799440">
    <property type="component" value="Unassembled WGS sequence"/>
</dbReference>
<dbReference type="SUPFAM" id="SSF81631">
    <property type="entry name" value="PAP/OAS1 substrate-binding domain"/>
    <property type="match status" value="1"/>
</dbReference>
<reference evidence="18" key="1">
    <citation type="journal article" date="2020" name="Stud. Mycol.">
        <title>101 Dothideomycetes genomes: a test case for predicting lifestyles and emergence of pathogens.</title>
        <authorList>
            <person name="Haridas S."/>
            <person name="Albert R."/>
            <person name="Binder M."/>
            <person name="Bloem J."/>
            <person name="Labutti K."/>
            <person name="Salamov A."/>
            <person name="Andreopoulos B."/>
            <person name="Baker S."/>
            <person name="Barry K."/>
            <person name="Bills G."/>
            <person name="Bluhm B."/>
            <person name="Cannon C."/>
            <person name="Castanera R."/>
            <person name="Culley D."/>
            <person name="Daum C."/>
            <person name="Ezra D."/>
            <person name="Gonzalez J."/>
            <person name="Henrissat B."/>
            <person name="Kuo A."/>
            <person name="Liang C."/>
            <person name="Lipzen A."/>
            <person name="Lutzoni F."/>
            <person name="Magnuson J."/>
            <person name="Mondo S."/>
            <person name="Nolan M."/>
            <person name="Ohm R."/>
            <person name="Pangilinan J."/>
            <person name="Park H.-J."/>
            <person name="Ramirez L."/>
            <person name="Alfaro M."/>
            <person name="Sun H."/>
            <person name="Tritt A."/>
            <person name="Yoshinaga Y."/>
            <person name="Zwiers L.-H."/>
            <person name="Turgeon B."/>
            <person name="Goodwin S."/>
            <person name="Spatafora J."/>
            <person name="Crous P."/>
            <person name="Grigoriev I."/>
        </authorList>
    </citation>
    <scope>NUCLEOTIDE SEQUENCE</scope>
    <source>
        <strain evidence="18">CBS 119925</strain>
    </source>
</reference>
<dbReference type="PANTHER" id="PTHR10682">
    <property type="entry name" value="POLY A POLYMERASE"/>
    <property type="match status" value="1"/>
</dbReference>
<gene>
    <name evidence="18" type="ORF">M011DRAFT_294760</name>
</gene>
<dbReference type="GO" id="GO:0046872">
    <property type="term" value="F:metal ion binding"/>
    <property type="evidence" value="ECO:0007669"/>
    <property type="project" value="UniProtKB-KW"/>
</dbReference>
<evidence type="ECO:0000256" key="10">
    <source>
        <dbReference type="ARBA" id="ARBA00022840"/>
    </source>
</evidence>
<evidence type="ECO:0000256" key="4">
    <source>
        <dbReference type="ARBA" id="ARBA00010912"/>
    </source>
</evidence>
<dbReference type="GO" id="GO:0006397">
    <property type="term" value="P:mRNA processing"/>
    <property type="evidence" value="ECO:0007669"/>
    <property type="project" value="UniProtKB-KW"/>
</dbReference>
<evidence type="ECO:0000256" key="1">
    <source>
        <dbReference type="ARBA" id="ARBA00001936"/>
    </source>
</evidence>
<evidence type="ECO:0000256" key="5">
    <source>
        <dbReference type="ARBA" id="ARBA00012388"/>
    </source>
</evidence>
<dbReference type="Pfam" id="PF04457">
    <property type="entry name" value="MJ1316"/>
    <property type="match status" value="1"/>
</dbReference>
<dbReference type="GO" id="GO:0005634">
    <property type="term" value="C:nucleus"/>
    <property type="evidence" value="ECO:0007669"/>
    <property type="project" value="UniProtKB-SubCell"/>
</dbReference>
<evidence type="ECO:0000313" key="19">
    <source>
        <dbReference type="Proteomes" id="UP000799440"/>
    </source>
</evidence>
<evidence type="ECO:0000259" key="15">
    <source>
        <dbReference type="Pfam" id="PF04457"/>
    </source>
</evidence>
<dbReference type="InterPro" id="IPR036691">
    <property type="entry name" value="Endo/exonu/phosph_ase_sf"/>
</dbReference>
<accession>A0A6A6UX75</accession>
<comment type="similarity">
    <text evidence="4">Belongs to the poly(A) polymerase family.</text>
</comment>
<keyword evidence="19" id="KW-1185">Reference proteome</keyword>
<feature type="domain" description="Endonuclease/exonuclease/phosphatase" evidence="14">
    <location>
        <begin position="265"/>
        <end position="459"/>
    </location>
</feature>
<dbReference type="InterPro" id="IPR043519">
    <property type="entry name" value="NT_sf"/>
</dbReference>
<evidence type="ECO:0000256" key="3">
    <source>
        <dbReference type="ARBA" id="ARBA00004123"/>
    </source>
</evidence>
<dbReference type="InterPro" id="IPR040459">
    <property type="entry name" value="MJ1316"/>
</dbReference>